<keyword evidence="2" id="KW-1185">Reference proteome</keyword>
<sequence>MKLVIHIVITVVLFTIETISAQDKTIATTVVNVTSDKGKIKFALYTKENFRKEPLQAKESVIIKGKSTVIFEKVSEGEYAIICFHDANNNNKMDFEPNGMPIEDYGVSNNKLSRFGPPVFDEAKFLVKDKNVSFDIKF</sequence>
<evidence type="ECO:0000313" key="1">
    <source>
        <dbReference type="EMBL" id="AZJ36197.1"/>
    </source>
</evidence>
<evidence type="ECO:0000313" key="2">
    <source>
        <dbReference type="Proteomes" id="UP000274593"/>
    </source>
</evidence>
<dbReference type="Pfam" id="PF09912">
    <property type="entry name" value="DUF2141"/>
    <property type="match status" value="1"/>
</dbReference>
<dbReference type="AlphaFoldDB" id="A0A3S8R8V7"/>
<dbReference type="KEGG" id="tsig:D6T69_11915"/>
<protein>
    <submittedName>
        <fullName evidence="1">DUF2141 domain-containing protein</fullName>
    </submittedName>
</protein>
<dbReference type="RefSeq" id="WP_073183237.1">
    <property type="nucleotide sequence ID" value="NZ_CP032548.1"/>
</dbReference>
<organism evidence="1 2">
    <name type="scientific">Tenacibaculum singaporense</name>
    <dbReference type="NCBI Taxonomy" id="2358479"/>
    <lineage>
        <taxon>Bacteria</taxon>
        <taxon>Pseudomonadati</taxon>
        <taxon>Bacteroidota</taxon>
        <taxon>Flavobacteriia</taxon>
        <taxon>Flavobacteriales</taxon>
        <taxon>Flavobacteriaceae</taxon>
        <taxon>Tenacibaculum</taxon>
    </lineage>
</organism>
<proteinExistence type="predicted"/>
<reference evidence="1 2" key="1">
    <citation type="submission" date="2018-09" db="EMBL/GenBank/DDBJ databases">
        <title>Insights into the microbiota of Asian seabass (Lates calcarifer) with tenacibaculosis symptoms and description of sp. nov. Tenacibaculum singaporense.</title>
        <authorList>
            <person name="Miyake S."/>
            <person name="Soh M."/>
            <person name="Azman M.N."/>
            <person name="Ngoh S.Y."/>
            <person name="Orban L."/>
        </authorList>
    </citation>
    <scope>NUCLEOTIDE SEQUENCE [LARGE SCALE GENOMIC DNA]</scope>
    <source>
        <strain evidence="1 2">DSM 106434</strain>
    </source>
</reference>
<dbReference type="InterPro" id="IPR018673">
    <property type="entry name" value="DUF2141"/>
</dbReference>
<gene>
    <name evidence="1" type="ORF">D6T69_11915</name>
</gene>
<accession>A0A3S8R8V7</accession>
<dbReference type="EMBL" id="CP032548">
    <property type="protein sequence ID" value="AZJ36197.1"/>
    <property type="molecule type" value="Genomic_DNA"/>
</dbReference>
<dbReference type="Proteomes" id="UP000274593">
    <property type="component" value="Chromosome"/>
</dbReference>
<name>A0A3S8R8V7_9FLAO</name>